<keyword evidence="4" id="KW-1185">Reference proteome</keyword>
<dbReference type="Pfam" id="PF07481">
    <property type="entry name" value="DUF1521"/>
    <property type="match status" value="1"/>
</dbReference>
<sequence>MTTTTEASFSIDIRVNLETAQRAEGPTTSRTPDGQVRWENDSYKIDVSDDGTVHVFNKETGEDYRVWGDPHVAVDGKQAFDFYGDTTFVLDDGSKLTIQTKPAPNNDSVTYASQVTITDGASGETAQISGVDPFTRGDLEFTEYAALGGAIEAAVDDGNTIYENPFGSGFIGVDANGGMSVVDQAFINDTDLMLNGQQTGSTIEPSLEAALQPYANMIALFSGLVGMVFSGSLAGLDLGGNEGAPDMTHGLPAQFSFSLSASFGYSA</sequence>
<dbReference type="RefSeq" id="WP_211926398.1">
    <property type="nucleotide sequence ID" value="NZ_JAGQFT020000002.1"/>
</dbReference>
<reference evidence="3 4" key="1">
    <citation type="journal article" date="2021" name="Microbiol. Resour. Announc.">
        <title>Draft Genome Sequence of Coralloluteibacterium stylophorae LMG 29479T.</title>
        <authorList>
            <person name="Karlyshev A.V."/>
            <person name="Kudryashova E.B."/>
            <person name="Ariskina E.V."/>
            <person name="Conroy A.P."/>
            <person name="Abidueva E.Y."/>
        </authorList>
    </citation>
    <scope>NUCLEOTIDE SEQUENCE [LARGE SCALE GENOMIC DNA]</scope>
    <source>
        <strain evidence="3 4">LMG 29479</strain>
    </source>
</reference>
<dbReference type="InterPro" id="IPR011086">
    <property type="entry name" value="DUF1521"/>
</dbReference>
<reference evidence="2" key="2">
    <citation type="submission" date="2021-04" db="EMBL/GenBank/DDBJ databases">
        <authorList>
            <person name="Karlyshev A.V."/>
        </authorList>
    </citation>
    <scope>NUCLEOTIDE SEQUENCE</scope>
    <source>
        <strain evidence="2">LMG 29479</strain>
    </source>
</reference>
<evidence type="ECO:0000313" key="4">
    <source>
        <dbReference type="Proteomes" id="UP000675747"/>
    </source>
</evidence>
<evidence type="ECO:0000259" key="1">
    <source>
        <dbReference type="Pfam" id="PF07481"/>
    </source>
</evidence>
<proteinExistence type="predicted"/>
<feature type="domain" description="DUF1521" evidence="1">
    <location>
        <begin position="41"/>
        <end position="190"/>
    </location>
</feature>
<dbReference type="AlphaFoldDB" id="A0A8J7VV08"/>
<evidence type="ECO:0000313" key="2">
    <source>
        <dbReference type="EMBL" id="MBR0562456.1"/>
    </source>
</evidence>
<evidence type="ECO:0000313" key="3">
    <source>
        <dbReference type="EMBL" id="MBS7456375.1"/>
    </source>
</evidence>
<dbReference type="EMBL" id="JAGQFT020000002">
    <property type="protein sequence ID" value="MBS7456375.1"/>
    <property type="molecule type" value="Genomic_DNA"/>
</dbReference>
<dbReference type="Proteomes" id="UP000675747">
    <property type="component" value="Unassembled WGS sequence"/>
</dbReference>
<protein>
    <submittedName>
        <fullName evidence="2">DUF1521 domain-containing protein</fullName>
    </submittedName>
</protein>
<organism evidence="2">
    <name type="scientific">Coralloluteibacterium stylophorae</name>
    <dbReference type="NCBI Taxonomy" id="1776034"/>
    <lineage>
        <taxon>Bacteria</taxon>
        <taxon>Pseudomonadati</taxon>
        <taxon>Pseudomonadota</taxon>
        <taxon>Gammaproteobacteria</taxon>
        <taxon>Lysobacterales</taxon>
        <taxon>Lysobacteraceae</taxon>
        <taxon>Coralloluteibacterium</taxon>
    </lineage>
</organism>
<name>A0A8J7VV08_9GAMM</name>
<accession>A0A8J7VV08</accession>
<gene>
    <name evidence="3" type="ORF">KB893_004390</name>
    <name evidence="2" type="ORF">KB893_08005</name>
</gene>
<dbReference type="EMBL" id="JAGQFT010000052">
    <property type="protein sequence ID" value="MBR0562456.1"/>
    <property type="molecule type" value="Genomic_DNA"/>
</dbReference>
<comment type="caution">
    <text evidence="2">The sequence shown here is derived from an EMBL/GenBank/DDBJ whole genome shotgun (WGS) entry which is preliminary data.</text>
</comment>